<dbReference type="InterPro" id="IPR003958">
    <property type="entry name" value="CBFA_NFYB_domain"/>
</dbReference>
<evidence type="ECO:0000259" key="4">
    <source>
        <dbReference type="Pfam" id="PF00808"/>
    </source>
</evidence>
<accession>A0A177TM07</accession>
<feature type="domain" description="Transcription factor CBF/NF-Y/archaeal histone" evidence="4">
    <location>
        <begin position="9"/>
        <end position="70"/>
    </location>
</feature>
<dbReference type="InterPro" id="IPR009072">
    <property type="entry name" value="Histone-fold"/>
</dbReference>
<dbReference type="GO" id="GO:0001046">
    <property type="term" value="F:core promoter sequence-specific DNA binding"/>
    <property type="evidence" value="ECO:0007669"/>
    <property type="project" value="TreeGrafter"/>
</dbReference>
<dbReference type="CDD" id="cd22906">
    <property type="entry name" value="HFD_DRAP1"/>
    <property type="match status" value="1"/>
</dbReference>
<dbReference type="GO" id="GO:0017054">
    <property type="term" value="C:negative cofactor 2 complex"/>
    <property type="evidence" value="ECO:0007669"/>
    <property type="project" value="TreeGrafter"/>
</dbReference>
<evidence type="ECO:0000256" key="1">
    <source>
        <dbReference type="ARBA" id="ARBA00004123"/>
    </source>
</evidence>
<dbReference type="PANTHER" id="PTHR10252:SF5">
    <property type="entry name" value="DR1-ASSOCIATED COREPRESSOR"/>
    <property type="match status" value="1"/>
</dbReference>
<dbReference type="PANTHER" id="PTHR10252">
    <property type="entry name" value="HISTONE-LIKE TRANSCRIPTION FACTOR CCAAT-RELATED"/>
    <property type="match status" value="1"/>
</dbReference>
<keyword evidence="2" id="KW-0539">Nucleus</keyword>
<dbReference type="AlphaFoldDB" id="A0A177TM07"/>
<dbReference type="EMBL" id="LWDF02000156">
    <property type="protein sequence ID" value="KAE8255562.1"/>
    <property type="molecule type" value="Genomic_DNA"/>
</dbReference>
<dbReference type="Gene3D" id="1.10.20.10">
    <property type="entry name" value="Histone, subunit A"/>
    <property type="match status" value="1"/>
</dbReference>
<feature type="compositionally biased region" description="Acidic residues" evidence="3">
    <location>
        <begin position="122"/>
        <end position="143"/>
    </location>
</feature>
<feature type="compositionally biased region" description="Low complexity" evidence="3">
    <location>
        <begin position="197"/>
        <end position="216"/>
    </location>
</feature>
<dbReference type="GO" id="GO:0046982">
    <property type="term" value="F:protein heterodimerization activity"/>
    <property type="evidence" value="ECO:0007669"/>
    <property type="project" value="InterPro"/>
</dbReference>
<dbReference type="Proteomes" id="UP000077521">
    <property type="component" value="Unassembled WGS sequence"/>
</dbReference>
<proteinExistence type="predicted"/>
<name>A0A177TM07_9BASI</name>
<evidence type="ECO:0000313" key="6">
    <source>
        <dbReference type="Proteomes" id="UP000077521"/>
    </source>
</evidence>
<comment type="subcellular location">
    <subcellularLocation>
        <location evidence="1">Nucleus</location>
    </subcellularLocation>
</comment>
<feature type="region of interest" description="Disordered" evidence="3">
    <location>
        <begin position="91"/>
        <end position="306"/>
    </location>
</feature>
<dbReference type="Pfam" id="PF00808">
    <property type="entry name" value="CBFD_NFYB_HMF"/>
    <property type="match status" value="1"/>
</dbReference>
<reference evidence="5" key="2">
    <citation type="journal article" date="2019" name="IMA Fungus">
        <title>Genome sequencing and comparison of five Tilletia species to identify candidate genes for the detection of regulated species infecting wheat.</title>
        <authorList>
            <person name="Nguyen H.D.T."/>
            <person name="Sultana T."/>
            <person name="Kesanakurti P."/>
            <person name="Hambleton S."/>
        </authorList>
    </citation>
    <scope>NUCLEOTIDE SEQUENCE</scope>
    <source>
        <strain evidence="5">DAOMC 236416</strain>
    </source>
</reference>
<keyword evidence="6" id="KW-1185">Reference proteome</keyword>
<dbReference type="InterPro" id="IPR050568">
    <property type="entry name" value="Transcr_DNA_Rep_Reg"/>
</dbReference>
<feature type="compositionally biased region" description="Low complexity" evidence="3">
    <location>
        <begin position="103"/>
        <end position="113"/>
    </location>
</feature>
<protein>
    <recommendedName>
        <fullName evidence="4">Transcription factor CBF/NF-Y/archaeal histone domain-containing protein</fullName>
    </recommendedName>
</protein>
<dbReference type="GO" id="GO:0016251">
    <property type="term" value="F:RNA polymerase II general transcription initiation factor activity"/>
    <property type="evidence" value="ECO:0007669"/>
    <property type="project" value="TreeGrafter"/>
</dbReference>
<feature type="compositionally biased region" description="Low complexity" evidence="3">
    <location>
        <begin position="259"/>
        <end position="293"/>
    </location>
</feature>
<reference evidence="5" key="1">
    <citation type="submission" date="2016-04" db="EMBL/GenBank/DDBJ databases">
        <authorList>
            <person name="Nguyen H.D."/>
            <person name="Samba Siva P."/>
            <person name="Cullis J."/>
            <person name="Levesque C.A."/>
            <person name="Hambleton S."/>
        </authorList>
    </citation>
    <scope>NUCLEOTIDE SEQUENCE</scope>
    <source>
        <strain evidence="5">DAOMC 236416</strain>
    </source>
</reference>
<gene>
    <name evidence="5" type="ORF">A4X13_0g2999</name>
</gene>
<feature type="compositionally biased region" description="Acidic residues" evidence="3">
    <location>
        <begin position="240"/>
        <end position="254"/>
    </location>
</feature>
<evidence type="ECO:0000313" key="5">
    <source>
        <dbReference type="EMBL" id="KAE8255562.1"/>
    </source>
</evidence>
<evidence type="ECO:0000256" key="2">
    <source>
        <dbReference type="ARBA" id="ARBA00023242"/>
    </source>
</evidence>
<comment type="caution">
    <text evidence="5">The sequence shown here is derived from an EMBL/GenBank/DDBJ whole genome shotgun (WGS) entry which is preliminary data.</text>
</comment>
<feature type="compositionally biased region" description="Low complexity" evidence="3">
    <location>
        <begin position="171"/>
        <end position="190"/>
    </location>
</feature>
<evidence type="ECO:0000256" key="3">
    <source>
        <dbReference type="SAM" id="MobiDB-lite"/>
    </source>
</evidence>
<organism evidence="5 6">
    <name type="scientific">Tilletia indica</name>
    <dbReference type="NCBI Taxonomy" id="43049"/>
    <lineage>
        <taxon>Eukaryota</taxon>
        <taxon>Fungi</taxon>
        <taxon>Dikarya</taxon>
        <taxon>Basidiomycota</taxon>
        <taxon>Ustilaginomycotina</taxon>
        <taxon>Exobasidiomycetes</taxon>
        <taxon>Tilletiales</taxon>
        <taxon>Tilletiaceae</taxon>
        <taxon>Tilletia</taxon>
    </lineage>
</organism>
<sequence length="391" mass="40126">MGKRSAVSRFPVARIKKLIQSDKDVGKVSQATPVLISKALELFIGSIVEATVDETRKSGARKVTPYHLKRTVHTNEIFDFLKDIVAKVPDPIDAPGPSGSGSGSTAARRTSAALSNAGANLDDGEDGEEQRAEDDFDDVYDDAEVPHPPPRKRQKTTSSEGTTMLPAAVASSSSSTRGSTGRPRGRPPGSKNGTGRGAAAAAAGPSGSTTTTTTTRGRGRGGRAAAAGGRGKGKGRSTADDEDGDEAAGGEGEEDVHNTSGSGSATGSAPQGYAYYPPQQQQQYAYQQQQQYPPVSPALSSGPWATAGLSTPSLPLTGTAMPQYGHPQMVLGSPNDVNAMYAANAGITPGWAGAGAGAAAELVTQAQAQAQARYGQAATGRQHVEEDDYDA</sequence>
<dbReference type="SUPFAM" id="SSF47113">
    <property type="entry name" value="Histone-fold"/>
    <property type="match status" value="1"/>
</dbReference>